<protein>
    <submittedName>
        <fullName evidence="1">Transposase family Tnp2 protein</fullName>
    </submittedName>
</protein>
<accession>A0A5N5QBE9</accession>
<proteinExistence type="predicted"/>
<sequence length="497" mass="57171">MRSHDLFLDHYDEMAETPEEYENIGRLYGISGPSVFAPLKSIDLASSFPYDIMHLFFENLVPNLILHWTGKFKSLDQGTGNYQLPAADWVSIGAETASATRTLPAAFVGTLPNIAQDGNLYKAEGYAFWIQYVAPIVLKDRLPTKYYKHMLLIREIILMCVQFNTTTEQLNILQSMIDRWVLDYEKYYYQYQEVRLPACTLTIHAILHLPFYIRKTGPLWASWAFVMERFCGHLIPAVKNRVRPYEHIDYYVQRRAQMQIVSNIHDLPSLMKPAIKYKLENGVQMSSRESSYPEFPNIVLGTPVNNRVQLTTTLQTELTRYFAVICGGLTVQQLKTRIDTNSLIRYARFRIAGDGDSIRTADLVARDSMIARDNSYVRYELLPDANAAYQNRVDIPVRETQYGKLLDIYHVEFTENDDTRKRYLLARIQPCDTNGLDATLPENPVVKYKRMLSPHIVHLQTVDAVVGRIQHDGGWAIVDRSRGGVRTQFVDDGDEFD</sequence>
<dbReference type="PANTHER" id="PTHR46579:SF1">
    <property type="entry name" value="F5_8 TYPE C DOMAIN-CONTAINING PROTEIN"/>
    <property type="match status" value="1"/>
</dbReference>
<evidence type="ECO:0000313" key="2">
    <source>
        <dbReference type="Proteomes" id="UP000383932"/>
    </source>
</evidence>
<dbReference type="PANTHER" id="PTHR46579">
    <property type="entry name" value="F5/8 TYPE C DOMAIN-CONTAINING PROTEIN-RELATED"/>
    <property type="match status" value="1"/>
</dbReference>
<gene>
    <name evidence="1" type="ORF">CTheo_7840</name>
</gene>
<dbReference type="EMBL" id="SSOP01000384">
    <property type="protein sequence ID" value="KAB5588717.1"/>
    <property type="molecule type" value="Genomic_DNA"/>
</dbReference>
<dbReference type="Proteomes" id="UP000383932">
    <property type="component" value="Unassembled WGS sequence"/>
</dbReference>
<reference evidence="1 2" key="1">
    <citation type="journal article" date="2019" name="Fungal Biol. Biotechnol.">
        <title>Draft genome sequence of fastidious pathogen Ceratobasidium theobromae, which causes vascular-streak dieback in Theobroma cacao.</title>
        <authorList>
            <person name="Ali S.S."/>
            <person name="Asman A."/>
            <person name="Shao J."/>
            <person name="Firmansyah A.P."/>
            <person name="Susilo A.W."/>
            <person name="Rosmana A."/>
            <person name="McMahon P."/>
            <person name="Junaid M."/>
            <person name="Guest D."/>
            <person name="Kheng T.Y."/>
            <person name="Meinhardt L.W."/>
            <person name="Bailey B.A."/>
        </authorList>
    </citation>
    <scope>NUCLEOTIDE SEQUENCE [LARGE SCALE GENOMIC DNA]</scope>
    <source>
        <strain evidence="1 2">CT2</strain>
    </source>
</reference>
<keyword evidence="2" id="KW-1185">Reference proteome</keyword>
<name>A0A5N5QBE9_9AGAM</name>
<dbReference type="OrthoDB" id="6613063at2759"/>
<comment type="caution">
    <text evidence="1">The sequence shown here is derived from an EMBL/GenBank/DDBJ whole genome shotgun (WGS) entry which is preliminary data.</text>
</comment>
<dbReference type="AlphaFoldDB" id="A0A5N5QBE9"/>
<organism evidence="1 2">
    <name type="scientific">Ceratobasidium theobromae</name>
    <dbReference type="NCBI Taxonomy" id="1582974"/>
    <lineage>
        <taxon>Eukaryota</taxon>
        <taxon>Fungi</taxon>
        <taxon>Dikarya</taxon>
        <taxon>Basidiomycota</taxon>
        <taxon>Agaricomycotina</taxon>
        <taxon>Agaricomycetes</taxon>
        <taxon>Cantharellales</taxon>
        <taxon>Ceratobasidiaceae</taxon>
        <taxon>Ceratobasidium</taxon>
    </lineage>
</organism>
<evidence type="ECO:0000313" key="1">
    <source>
        <dbReference type="EMBL" id="KAB5588717.1"/>
    </source>
</evidence>